<organism evidence="1 2">
    <name type="scientific">Solanum commersonii</name>
    <name type="common">Commerson's wild potato</name>
    <name type="synonym">Commerson's nightshade</name>
    <dbReference type="NCBI Taxonomy" id="4109"/>
    <lineage>
        <taxon>Eukaryota</taxon>
        <taxon>Viridiplantae</taxon>
        <taxon>Streptophyta</taxon>
        <taxon>Embryophyta</taxon>
        <taxon>Tracheophyta</taxon>
        <taxon>Spermatophyta</taxon>
        <taxon>Magnoliopsida</taxon>
        <taxon>eudicotyledons</taxon>
        <taxon>Gunneridae</taxon>
        <taxon>Pentapetalae</taxon>
        <taxon>asterids</taxon>
        <taxon>lamiids</taxon>
        <taxon>Solanales</taxon>
        <taxon>Solanaceae</taxon>
        <taxon>Solanoideae</taxon>
        <taxon>Solaneae</taxon>
        <taxon>Solanum</taxon>
    </lineage>
</organism>
<accession>A0A9J6B4J2</accession>
<gene>
    <name evidence="1" type="ORF">H5410_003334</name>
</gene>
<proteinExistence type="predicted"/>
<keyword evidence="2" id="KW-1185">Reference proteome</keyword>
<protein>
    <submittedName>
        <fullName evidence="1">Uncharacterized protein</fullName>
    </submittedName>
</protein>
<dbReference type="OrthoDB" id="1304922at2759"/>
<dbReference type="AlphaFoldDB" id="A0A9J6B4J2"/>
<sequence length="71" mass="8140">MGYFMREHPKNIMLNVFSMDVYALLDPGASLYFVTPYVSMSFRISPKQILELLSVSTHVGEPILAKRVHHD</sequence>
<name>A0A9J6B4J2_SOLCO</name>
<feature type="non-terminal residue" evidence="1">
    <location>
        <position position="71"/>
    </location>
</feature>
<evidence type="ECO:0000313" key="1">
    <source>
        <dbReference type="EMBL" id="KAG5631617.1"/>
    </source>
</evidence>
<comment type="caution">
    <text evidence="1">The sequence shown here is derived from an EMBL/GenBank/DDBJ whole genome shotgun (WGS) entry which is preliminary data.</text>
</comment>
<evidence type="ECO:0000313" key="2">
    <source>
        <dbReference type="Proteomes" id="UP000824120"/>
    </source>
</evidence>
<dbReference type="EMBL" id="JACXVP010000001">
    <property type="protein sequence ID" value="KAG5631617.1"/>
    <property type="molecule type" value="Genomic_DNA"/>
</dbReference>
<reference evidence="1 2" key="1">
    <citation type="submission" date="2020-09" db="EMBL/GenBank/DDBJ databases">
        <title>De no assembly of potato wild relative species, Solanum commersonii.</title>
        <authorList>
            <person name="Cho K."/>
        </authorList>
    </citation>
    <scope>NUCLEOTIDE SEQUENCE [LARGE SCALE GENOMIC DNA]</scope>
    <source>
        <strain evidence="1">LZ3.2</strain>
        <tissue evidence="1">Leaf</tissue>
    </source>
</reference>
<dbReference type="Proteomes" id="UP000824120">
    <property type="component" value="Chromosome 1"/>
</dbReference>